<proteinExistence type="predicted"/>
<protein>
    <submittedName>
        <fullName evidence="1">Uncharacterized protein</fullName>
    </submittedName>
</protein>
<dbReference type="EMBL" id="JAIQCV010000012">
    <property type="protein sequence ID" value="KAH1038827.1"/>
    <property type="molecule type" value="Genomic_DNA"/>
</dbReference>
<dbReference type="AlphaFoldDB" id="A0A9D3UE77"/>
<organism evidence="1 2">
    <name type="scientific">Gossypium stocksii</name>
    <dbReference type="NCBI Taxonomy" id="47602"/>
    <lineage>
        <taxon>Eukaryota</taxon>
        <taxon>Viridiplantae</taxon>
        <taxon>Streptophyta</taxon>
        <taxon>Embryophyta</taxon>
        <taxon>Tracheophyta</taxon>
        <taxon>Spermatophyta</taxon>
        <taxon>Magnoliopsida</taxon>
        <taxon>eudicotyledons</taxon>
        <taxon>Gunneridae</taxon>
        <taxon>Pentapetalae</taxon>
        <taxon>rosids</taxon>
        <taxon>malvids</taxon>
        <taxon>Malvales</taxon>
        <taxon>Malvaceae</taxon>
        <taxon>Malvoideae</taxon>
        <taxon>Gossypium</taxon>
    </lineage>
</organism>
<keyword evidence="2" id="KW-1185">Reference proteome</keyword>
<comment type="caution">
    <text evidence="1">The sequence shown here is derived from an EMBL/GenBank/DDBJ whole genome shotgun (WGS) entry which is preliminary data.</text>
</comment>
<evidence type="ECO:0000313" key="2">
    <source>
        <dbReference type="Proteomes" id="UP000828251"/>
    </source>
</evidence>
<sequence>MEKEGDKQNLLIEICGKTRENSRSRDMLSGLEGQVTNLKESMGGVKEHLRDTLSWT</sequence>
<gene>
    <name evidence="1" type="ORF">J1N35_040570</name>
</gene>
<dbReference type="Proteomes" id="UP000828251">
    <property type="component" value="Unassembled WGS sequence"/>
</dbReference>
<evidence type="ECO:0000313" key="1">
    <source>
        <dbReference type="EMBL" id="KAH1038827.1"/>
    </source>
</evidence>
<reference evidence="1 2" key="1">
    <citation type="journal article" date="2021" name="Plant Biotechnol. J.">
        <title>Multi-omics assisted identification of the key and species-specific regulatory components of drought-tolerant mechanisms in Gossypium stocksii.</title>
        <authorList>
            <person name="Yu D."/>
            <person name="Ke L."/>
            <person name="Zhang D."/>
            <person name="Wu Y."/>
            <person name="Sun Y."/>
            <person name="Mei J."/>
            <person name="Sun J."/>
            <person name="Sun Y."/>
        </authorList>
    </citation>
    <scope>NUCLEOTIDE SEQUENCE [LARGE SCALE GENOMIC DNA]</scope>
    <source>
        <strain evidence="2">cv. E1</strain>
        <tissue evidence="1">Leaf</tissue>
    </source>
</reference>
<name>A0A9D3UE77_9ROSI</name>
<accession>A0A9D3UE77</accession>